<dbReference type="InterPro" id="IPR000215">
    <property type="entry name" value="Serpin_fam"/>
</dbReference>
<dbReference type="RefSeq" id="WP_244318141.1">
    <property type="nucleotide sequence ID" value="NZ_VIWW01000001.1"/>
</dbReference>
<dbReference type="Gene3D" id="3.30.497.10">
    <property type="entry name" value="Antithrombin, subunit I, domain 2"/>
    <property type="match status" value="1"/>
</dbReference>
<dbReference type="InterPro" id="IPR036186">
    <property type="entry name" value="Serpin_sf"/>
</dbReference>
<evidence type="ECO:0000259" key="2">
    <source>
        <dbReference type="SMART" id="SM00093"/>
    </source>
</evidence>
<dbReference type="PANTHER" id="PTHR11461:SF211">
    <property type="entry name" value="GH10112P-RELATED"/>
    <property type="match status" value="1"/>
</dbReference>
<evidence type="ECO:0000313" key="4">
    <source>
        <dbReference type="Proteomes" id="UP000318186"/>
    </source>
</evidence>
<dbReference type="GO" id="GO:0005615">
    <property type="term" value="C:extracellular space"/>
    <property type="evidence" value="ECO:0007669"/>
    <property type="project" value="InterPro"/>
</dbReference>
<name>A0A561UTX0_9ACTN</name>
<dbReference type="SMART" id="SM00093">
    <property type="entry name" value="SERPIN"/>
    <property type="match status" value="1"/>
</dbReference>
<dbReference type="Proteomes" id="UP000318186">
    <property type="component" value="Unassembled WGS sequence"/>
</dbReference>
<dbReference type="Pfam" id="PF00079">
    <property type="entry name" value="Serpin"/>
    <property type="match status" value="1"/>
</dbReference>
<dbReference type="Gene3D" id="2.30.39.10">
    <property type="entry name" value="Alpha-1-antitrypsin, domain 1"/>
    <property type="match status" value="1"/>
</dbReference>
<feature type="domain" description="Serpin" evidence="2">
    <location>
        <begin position="15"/>
        <end position="357"/>
    </location>
</feature>
<comment type="similarity">
    <text evidence="1">Belongs to the serpin family.</text>
</comment>
<evidence type="ECO:0000313" key="3">
    <source>
        <dbReference type="EMBL" id="TWG02814.1"/>
    </source>
</evidence>
<comment type="caution">
    <text evidence="3">The sequence shown here is derived from an EMBL/GenBank/DDBJ whole genome shotgun (WGS) entry which is preliminary data.</text>
</comment>
<protein>
    <submittedName>
        <fullName evidence="3">Serpin B</fullName>
    </submittedName>
</protein>
<dbReference type="SUPFAM" id="SSF56574">
    <property type="entry name" value="Serpins"/>
    <property type="match status" value="1"/>
</dbReference>
<accession>A0A561UTX0</accession>
<dbReference type="PANTHER" id="PTHR11461">
    <property type="entry name" value="SERINE PROTEASE INHIBITOR, SERPIN"/>
    <property type="match status" value="1"/>
</dbReference>
<gene>
    <name evidence="3" type="ORF">FHX80_111225</name>
</gene>
<dbReference type="EMBL" id="VIWW01000001">
    <property type="protein sequence ID" value="TWG02814.1"/>
    <property type="molecule type" value="Genomic_DNA"/>
</dbReference>
<sequence>MTRETGSATRAGAVQRLGERWIREPAGPGGGSFVCSPAGLWPALAVVAAGARGETADELRAVLGVAEREVADAVTAGVREPAATDALGVATRVWTRVPVHREYREALADIGFGPMDAAGVYAWVREATGGLIERLPLDISDEMLLVLVNVLALKARWEEPFEPGNTEDRPFTDAAGESRAVPTMYGTRGPWDGWTVRGTHVVELRCRTERGGAAPARVRLVLGEPGAGAADVLPAAWAPQAVRTRLDADVLSVAVPRFTLRTNVQATDQLPALGVRVATSAAADFAWMSPERLRISQVVQETVVKVAEEGVRAAAVTVLAAPGSAAPGPQRCRHIAFDRPFGIVVLDGSGELPLFTGWQEDIPAEG</sequence>
<evidence type="ECO:0000256" key="1">
    <source>
        <dbReference type="RuleBase" id="RU000411"/>
    </source>
</evidence>
<reference evidence="3 4" key="1">
    <citation type="submission" date="2019-06" db="EMBL/GenBank/DDBJ databases">
        <title>Sequencing the genomes of 1000 actinobacteria strains.</title>
        <authorList>
            <person name="Klenk H.-P."/>
        </authorList>
    </citation>
    <scope>NUCLEOTIDE SEQUENCE [LARGE SCALE GENOMIC DNA]</scope>
    <source>
        <strain evidence="3 4">DSM 42059</strain>
    </source>
</reference>
<proteinExistence type="inferred from homology"/>
<dbReference type="GO" id="GO:0004867">
    <property type="term" value="F:serine-type endopeptidase inhibitor activity"/>
    <property type="evidence" value="ECO:0007669"/>
    <property type="project" value="InterPro"/>
</dbReference>
<dbReference type="InterPro" id="IPR042178">
    <property type="entry name" value="Serpin_sf_1"/>
</dbReference>
<dbReference type="InterPro" id="IPR023796">
    <property type="entry name" value="Serpin_dom"/>
</dbReference>
<organism evidence="3 4">
    <name type="scientific">Streptomyces brevispora</name>
    <dbReference type="NCBI Taxonomy" id="887462"/>
    <lineage>
        <taxon>Bacteria</taxon>
        <taxon>Bacillati</taxon>
        <taxon>Actinomycetota</taxon>
        <taxon>Actinomycetes</taxon>
        <taxon>Kitasatosporales</taxon>
        <taxon>Streptomycetaceae</taxon>
        <taxon>Streptomyces</taxon>
    </lineage>
</organism>
<dbReference type="InterPro" id="IPR042185">
    <property type="entry name" value="Serpin_sf_2"/>
</dbReference>
<dbReference type="AlphaFoldDB" id="A0A561UTX0"/>